<protein>
    <submittedName>
        <fullName evidence="1">Uncharacterized protein</fullName>
    </submittedName>
</protein>
<comment type="caution">
    <text evidence="1">The sequence shown here is derived from an EMBL/GenBank/DDBJ whole genome shotgun (WGS) entry which is preliminary data.</text>
</comment>
<keyword evidence="2" id="KW-1185">Reference proteome</keyword>
<dbReference type="Proteomes" id="UP000070612">
    <property type="component" value="Unassembled WGS sequence"/>
</dbReference>
<accession>A0A132PB65</accession>
<dbReference type="RefSeq" id="WP_067859782.1">
    <property type="nucleotide sequence ID" value="NZ_LGTW01000042.1"/>
</dbReference>
<organism evidence="1 2">
    <name type="scientific">Mycolicibacterium wolinskyi</name>
    <dbReference type="NCBI Taxonomy" id="59750"/>
    <lineage>
        <taxon>Bacteria</taxon>
        <taxon>Bacillati</taxon>
        <taxon>Actinomycetota</taxon>
        <taxon>Actinomycetes</taxon>
        <taxon>Mycobacteriales</taxon>
        <taxon>Mycobacteriaceae</taxon>
        <taxon>Mycolicibacterium</taxon>
    </lineage>
</organism>
<evidence type="ECO:0000313" key="2">
    <source>
        <dbReference type="Proteomes" id="UP000070612"/>
    </source>
</evidence>
<evidence type="ECO:0000313" key="1">
    <source>
        <dbReference type="EMBL" id="KWX19558.1"/>
    </source>
</evidence>
<dbReference type="AlphaFoldDB" id="A0A132PB65"/>
<reference evidence="1 2" key="1">
    <citation type="submission" date="2015-07" db="EMBL/GenBank/DDBJ databases">
        <title>A draft genome sequence of Mycobacterium wolinskyi.</title>
        <authorList>
            <person name="de Man T.J."/>
            <person name="Perry K.A."/>
            <person name="Coulliette A.D."/>
            <person name="Jensen B."/>
            <person name="Toney N.C."/>
            <person name="Limbago B.M."/>
            <person name="Noble-Wang J."/>
        </authorList>
    </citation>
    <scope>NUCLEOTIDE SEQUENCE [LARGE SCALE GENOMIC DNA]</scope>
    <source>
        <strain evidence="1 2">CDC_01</strain>
    </source>
</reference>
<sequence>MAIDEVQQSKTKPTQHPAFRRFAILVLALAAIAGLTGLVQPGLGQPAVAQAFTFQGPDRVGFGRAVVLFSREETRAIGQSKLKLPGTNPAFIAFNIASAGIAGIARNYYDRGLCSAYAWSVRPWDNQGFMSRRC</sequence>
<dbReference type="PATRIC" id="fig|59750.3.peg.5791"/>
<gene>
    <name evidence="1" type="ORF">AFM11_35305</name>
</gene>
<dbReference type="EMBL" id="LGTW01000042">
    <property type="protein sequence ID" value="KWX19558.1"/>
    <property type="molecule type" value="Genomic_DNA"/>
</dbReference>
<name>A0A132PB65_9MYCO</name>
<proteinExistence type="predicted"/>